<accession>A0AAW1X8J0</accession>
<keyword evidence="2" id="KW-1185">Reference proteome</keyword>
<organism evidence="1 2">
    <name type="scientific">Rubus argutus</name>
    <name type="common">Southern blackberry</name>
    <dbReference type="NCBI Taxonomy" id="59490"/>
    <lineage>
        <taxon>Eukaryota</taxon>
        <taxon>Viridiplantae</taxon>
        <taxon>Streptophyta</taxon>
        <taxon>Embryophyta</taxon>
        <taxon>Tracheophyta</taxon>
        <taxon>Spermatophyta</taxon>
        <taxon>Magnoliopsida</taxon>
        <taxon>eudicotyledons</taxon>
        <taxon>Gunneridae</taxon>
        <taxon>Pentapetalae</taxon>
        <taxon>rosids</taxon>
        <taxon>fabids</taxon>
        <taxon>Rosales</taxon>
        <taxon>Rosaceae</taxon>
        <taxon>Rosoideae</taxon>
        <taxon>Rosoideae incertae sedis</taxon>
        <taxon>Rubus</taxon>
    </lineage>
</organism>
<reference evidence="1 2" key="1">
    <citation type="journal article" date="2023" name="G3 (Bethesda)">
        <title>A chromosome-length genome assembly and annotation of blackberry (Rubus argutus, cv. 'Hillquist').</title>
        <authorList>
            <person name="Bruna T."/>
            <person name="Aryal R."/>
            <person name="Dudchenko O."/>
            <person name="Sargent D.J."/>
            <person name="Mead D."/>
            <person name="Buti M."/>
            <person name="Cavallini A."/>
            <person name="Hytonen T."/>
            <person name="Andres J."/>
            <person name="Pham M."/>
            <person name="Weisz D."/>
            <person name="Mascagni F."/>
            <person name="Usai G."/>
            <person name="Natali L."/>
            <person name="Bassil N."/>
            <person name="Fernandez G.E."/>
            <person name="Lomsadze A."/>
            <person name="Armour M."/>
            <person name="Olukolu B."/>
            <person name="Poorten T."/>
            <person name="Britton C."/>
            <person name="Davik J."/>
            <person name="Ashrafi H."/>
            <person name="Aiden E.L."/>
            <person name="Borodovsky M."/>
            <person name="Worthington M."/>
        </authorList>
    </citation>
    <scope>NUCLEOTIDE SEQUENCE [LARGE SCALE GENOMIC DNA]</scope>
    <source>
        <strain evidence="1">PI 553951</strain>
    </source>
</reference>
<sequence length="67" mass="7430">MNESGSSPLHILASKPHAFKSGCRLGLGDHIIYHCLMVEELKEETYNHEACLSKAGVRKSSSYPEKL</sequence>
<name>A0AAW1X8J0_RUBAR</name>
<comment type="caution">
    <text evidence="1">The sequence shown here is derived from an EMBL/GenBank/DDBJ whole genome shotgun (WGS) entry which is preliminary data.</text>
</comment>
<evidence type="ECO:0000313" key="2">
    <source>
        <dbReference type="Proteomes" id="UP001457282"/>
    </source>
</evidence>
<dbReference type="Proteomes" id="UP001457282">
    <property type="component" value="Unassembled WGS sequence"/>
</dbReference>
<dbReference type="AlphaFoldDB" id="A0AAW1X8J0"/>
<proteinExistence type="predicted"/>
<gene>
    <name evidence="1" type="ORF">M0R45_020318</name>
</gene>
<evidence type="ECO:0000313" key="1">
    <source>
        <dbReference type="EMBL" id="KAK9933110.1"/>
    </source>
</evidence>
<protein>
    <submittedName>
        <fullName evidence="1">Uncharacterized protein</fullName>
    </submittedName>
</protein>
<dbReference type="EMBL" id="JBEDUW010000004">
    <property type="protein sequence ID" value="KAK9933110.1"/>
    <property type="molecule type" value="Genomic_DNA"/>
</dbReference>